<reference evidence="8" key="1">
    <citation type="submission" date="2018-06" db="EMBL/GenBank/DDBJ databases">
        <authorList>
            <person name="Zhirakovskaya E."/>
        </authorList>
    </citation>
    <scope>NUCLEOTIDE SEQUENCE</scope>
</reference>
<evidence type="ECO:0000256" key="2">
    <source>
        <dbReference type="ARBA" id="ARBA00005638"/>
    </source>
</evidence>
<dbReference type="InterPro" id="IPR022419">
    <property type="entry name" value="Porphobilin_deaminase_cofac_BS"/>
</dbReference>
<evidence type="ECO:0000313" key="8">
    <source>
        <dbReference type="EMBL" id="VAW00127.1"/>
    </source>
</evidence>
<dbReference type="Gene3D" id="3.30.160.40">
    <property type="entry name" value="Porphobilinogen deaminase, C-terminal domain"/>
    <property type="match status" value="1"/>
</dbReference>
<protein>
    <recommendedName>
        <fullName evidence="3">hydroxymethylbilane synthase</fullName>
        <ecNumber evidence="3">2.5.1.61</ecNumber>
    </recommendedName>
</protein>
<name>A0A3B0SGL6_9ZZZZ</name>
<evidence type="ECO:0000256" key="3">
    <source>
        <dbReference type="ARBA" id="ARBA00012655"/>
    </source>
</evidence>
<dbReference type="FunFam" id="3.40.190.10:FF:000005">
    <property type="entry name" value="Porphobilinogen deaminase"/>
    <property type="match status" value="1"/>
</dbReference>
<dbReference type="HAMAP" id="MF_00260">
    <property type="entry name" value="Porphobil_deam"/>
    <property type="match status" value="1"/>
</dbReference>
<proteinExistence type="inferred from homology"/>
<dbReference type="Gene3D" id="3.40.190.10">
    <property type="entry name" value="Periplasmic binding protein-like II"/>
    <property type="match status" value="2"/>
</dbReference>
<dbReference type="NCBIfam" id="TIGR00212">
    <property type="entry name" value="hemC"/>
    <property type="match status" value="1"/>
</dbReference>
<evidence type="ECO:0000256" key="1">
    <source>
        <dbReference type="ARBA" id="ARBA00001916"/>
    </source>
</evidence>
<dbReference type="GO" id="GO:0006783">
    <property type="term" value="P:heme biosynthetic process"/>
    <property type="evidence" value="ECO:0007669"/>
    <property type="project" value="TreeGrafter"/>
</dbReference>
<dbReference type="GO" id="GO:0005737">
    <property type="term" value="C:cytoplasm"/>
    <property type="evidence" value="ECO:0007669"/>
    <property type="project" value="TreeGrafter"/>
</dbReference>
<keyword evidence="5" id="KW-0627">Porphyrin biosynthesis</keyword>
<dbReference type="InterPro" id="IPR000860">
    <property type="entry name" value="HemC"/>
</dbReference>
<dbReference type="EMBL" id="UOEE01000288">
    <property type="protein sequence ID" value="VAW00127.1"/>
    <property type="molecule type" value="Genomic_DNA"/>
</dbReference>
<dbReference type="SUPFAM" id="SSF54782">
    <property type="entry name" value="Porphobilinogen deaminase (hydroxymethylbilane synthase), C-terminal domain"/>
    <property type="match status" value="1"/>
</dbReference>
<gene>
    <name evidence="8" type="ORF">MNBD_ALPHA06-421</name>
</gene>
<dbReference type="InterPro" id="IPR036803">
    <property type="entry name" value="Porphobilinogen_deaminase_C_sf"/>
</dbReference>
<feature type="domain" description="Porphobilinogen deaminase N-terminal" evidence="6">
    <location>
        <begin position="6"/>
        <end position="218"/>
    </location>
</feature>
<comment type="similarity">
    <text evidence="2">Belongs to the HMBS family.</text>
</comment>
<comment type="cofactor">
    <cofactor evidence="1">
        <name>dipyrromethane</name>
        <dbReference type="ChEBI" id="CHEBI:60342"/>
    </cofactor>
</comment>
<dbReference type="PRINTS" id="PR00151">
    <property type="entry name" value="PORPHBDMNASE"/>
</dbReference>
<dbReference type="PANTHER" id="PTHR11557">
    <property type="entry name" value="PORPHOBILINOGEN DEAMINASE"/>
    <property type="match status" value="1"/>
</dbReference>
<dbReference type="SUPFAM" id="SSF53850">
    <property type="entry name" value="Periplasmic binding protein-like II"/>
    <property type="match status" value="1"/>
</dbReference>
<dbReference type="PANTHER" id="PTHR11557:SF0">
    <property type="entry name" value="PORPHOBILINOGEN DEAMINASE"/>
    <property type="match status" value="1"/>
</dbReference>
<dbReference type="Pfam" id="PF03900">
    <property type="entry name" value="Porphobil_deamC"/>
    <property type="match status" value="1"/>
</dbReference>
<keyword evidence="4 8" id="KW-0808">Transferase</keyword>
<organism evidence="8">
    <name type="scientific">hydrothermal vent metagenome</name>
    <dbReference type="NCBI Taxonomy" id="652676"/>
    <lineage>
        <taxon>unclassified sequences</taxon>
        <taxon>metagenomes</taxon>
        <taxon>ecological metagenomes</taxon>
    </lineage>
</organism>
<feature type="domain" description="Porphobilinogen deaminase C-terminal" evidence="7">
    <location>
        <begin position="233"/>
        <end position="286"/>
    </location>
</feature>
<dbReference type="AlphaFoldDB" id="A0A3B0SGL6"/>
<dbReference type="GO" id="GO:0004418">
    <property type="term" value="F:hydroxymethylbilane synthase activity"/>
    <property type="evidence" value="ECO:0007669"/>
    <property type="project" value="UniProtKB-EC"/>
</dbReference>
<sequence>MTQVLLTIGSRGSPLALAQSKITRQLLAAKLNLSEAQAEQQLPIRTFTTSGDTLQDRCLVDAGGKGLFTKELELALATGEIDLAVHSMKDVPTQLPDGLRLAGMLPREDPREALIAGSVANISDLPKNPIIGTASVRRQAQILHLRPDAKIVLLRGNVGTRLRRLAEGKFDATFLALAGLNRLGQSDAASGIIETSQMLPSPAQGAVGLQIRDGDDKTFDMTQGICCQQTQIELTIERAFLTVLDGSCRTPIAALAQLSGFELSFTGEVYLPDGSQKWQRKIKQTLPKTAPLAALLPIAASLGETAGRSITDEAGDLVRFDKP</sequence>
<accession>A0A3B0SGL6</accession>
<dbReference type="InterPro" id="IPR022417">
    <property type="entry name" value="Porphobilin_deaminase_N"/>
</dbReference>
<dbReference type="EC" id="2.5.1.61" evidence="3"/>
<dbReference type="PROSITE" id="PS00533">
    <property type="entry name" value="PORPHOBILINOGEN_DEAM"/>
    <property type="match status" value="1"/>
</dbReference>
<dbReference type="Pfam" id="PF01379">
    <property type="entry name" value="Porphobil_deam"/>
    <property type="match status" value="1"/>
</dbReference>
<dbReference type="PIRSF" id="PIRSF001438">
    <property type="entry name" value="4pyrrol_synth_OHMeBilane_synth"/>
    <property type="match status" value="1"/>
</dbReference>
<evidence type="ECO:0000256" key="5">
    <source>
        <dbReference type="ARBA" id="ARBA00023244"/>
    </source>
</evidence>
<dbReference type="InterPro" id="IPR022418">
    <property type="entry name" value="Porphobilinogen_deaminase_C"/>
</dbReference>
<evidence type="ECO:0000256" key="4">
    <source>
        <dbReference type="ARBA" id="ARBA00022679"/>
    </source>
</evidence>
<evidence type="ECO:0000259" key="6">
    <source>
        <dbReference type="Pfam" id="PF01379"/>
    </source>
</evidence>
<evidence type="ECO:0000259" key="7">
    <source>
        <dbReference type="Pfam" id="PF03900"/>
    </source>
</evidence>